<accession>A0A5H5IFB7</accession>
<dbReference type="GO" id="GO:0043709">
    <property type="term" value="P:cell adhesion involved in single-species biofilm formation"/>
    <property type="evidence" value="ECO:0007669"/>
    <property type="project" value="TreeGrafter"/>
</dbReference>
<keyword evidence="3 5" id="KW-0732">Signal</keyword>
<reference evidence="7" key="1">
    <citation type="submission" date="2018-07" db="EMBL/GenBank/DDBJ databases">
        <authorList>
            <person name="Ashton P.M."/>
            <person name="Dallman T."/>
            <person name="Nair S."/>
            <person name="De Pinna E."/>
            <person name="Peters T."/>
            <person name="Grant K."/>
        </authorList>
    </citation>
    <scope>NUCLEOTIDE SEQUENCE [LARGE SCALE GENOMIC DNA]</scope>
    <source>
        <strain evidence="7">313425</strain>
    </source>
</reference>
<evidence type="ECO:0000256" key="3">
    <source>
        <dbReference type="ARBA" id="ARBA00022729"/>
    </source>
</evidence>
<comment type="similarity">
    <text evidence="2">Belongs to the fimbrial protein family.</text>
</comment>
<dbReference type="InterPro" id="IPR050263">
    <property type="entry name" value="Bact_Fimbrial_Adh_Pro"/>
</dbReference>
<dbReference type="Pfam" id="PF00419">
    <property type="entry name" value="Fimbrial"/>
    <property type="match status" value="1"/>
</dbReference>
<feature type="chain" id="PRO_5030120780" description="Fimbrial-type adhesion domain-containing protein" evidence="5">
    <location>
        <begin position="24"/>
        <end position="362"/>
    </location>
</feature>
<proteinExistence type="inferred from homology"/>
<dbReference type="InterPro" id="IPR036937">
    <property type="entry name" value="Adhesion_dom_fimbrial_sf"/>
</dbReference>
<evidence type="ECO:0000256" key="5">
    <source>
        <dbReference type="SAM" id="SignalP"/>
    </source>
</evidence>
<evidence type="ECO:0000256" key="2">
    <source>
        <dbReference type="ARBA" id="ARBA00006671"/>
    </source>
</evidence>
<gene>
    <name evidence="7" type="ORF">DRY32_09670</name>
</gene>
<dbReference type="PANTHER" id="PTHR33420:SF12">
    <property type="entry name" value="FIMBRIN-LIKE PROTEIN FIMI-RELATED"/>
    <property type="match status" value="1"/>
</dbReference>
<dbReference type="GO" id="GO:0009289">
    <property type="term" value="C:pilus"/>
    <property type="evidence" value="ECO:0007669"/>
    <property type="project" value="UniProtKB-SubCell"/>
</dbReference>
<comment type="caution">
    <text evidence="7">The sequence shown here is derived from an EMBL/GenBank/DDBJ whole genome shotgun (WGS) entry which is preliminary data.</text>
</comment>
<feature type="domain" description="Fimbrial-type adhesion" evidence="6">
    <location>
        <begin position="222"/>
        <end position="361"/>
    </location>
</feature>
<protein>
    <recommendedName>
        <fullName evidence="6">Fimbrial-type adhesion domain-containing protein</fullName>
    </recommendedName>
</protein>
<name>A0A5H5IFB7_SALET</name>
<dbReference type="SUPFAM" id="SSF49401">
    <property type="entry name" value="Bacterial adhesins"/>
    <property type="match status" value="1"/>
</dbReference>
<dbReference type="Gene3D" id="2.60.40.1090">
    <property type="entry name" value="Fimbrial-type adhesion domain"/>
    <property type="match status" value="1"/>
</dbReference>
<dbReference type="InterPro" id="IPR008966">
    <property type="entry name" value="Adhesion_dom_sf"/>
</dbReference>
<feature type="signal peptide" evidence="5">
    <location>
        <begin position="1"/>
        <end position="23"/>
    </location>
</feature>
<evidence type="ECO:0000313" key="7">
    <source>
        <dbReference type="EMBL" id="MLX09405.1"/>
    </source>
</evidence>
<sequence>MKKRYLLPPLCCVLLPFSGHVMAASECYITDGAAGDYHVVIEPTIIQLPASFMGANVVNMNFPTSYTIPLRGGMDCNNSRSNSNQITLGDADPSLMDVYTVPGTGGGLLKTDIDGISYTYMLRCVKGSGCNHSSDVSDVYLNFPASGVATVPSQSGAPWKDADSNWDLFFDVYQTPSYQPRVGQTDGYAKPGKIGIFRMGTAGQPNEITFLVDDSSLHFKVMEPTCQWASVNDAYSTTVDLGNFFVSDIDKNIAREIPFTFELTNCLMTKVTVKMSGNYLAGDPTILTQSGGNADGVGVKVYSVKDSYKQMKADGSNSSTTAFSDWSNNSVSLEYAAKLVPTGTAVKAGDFEAAATFTFTYE</sequence>
<dbReference type="PANTHER" id="PTHR33420">
    <property type="entry name" value="FIMBRIAL SUBUNIT ELFA-RELATED"/>
    <property type="match status" value="1"/>
</dbReference>
<comment type="subcellular location">
    <subcellularLocation>
        <location evidence="1">Fimbrium</location>
    </subcellularLocation>
</comment>
<keyword evidence="4" id="KW-0281">Fimbrium</keyword>
<dbReference type="AlphaFoldDB" id="A0A5H5IFB7"/>
<evidence type="ECO:0000256" key="4">
    <source>
        <dbReference type="ARBA" id="ARBA00023263"/>
    </source>
</evidence>
<dbReference type="EMBL" id="RVIX01000010">
    <property type="protein sequence ID" value="MLX09405.1"/>
    <property type="molecule type" value="Genomic_DNA"/>
</dbReference>
<dbReference type="InterPro" id="IPR000259">
    <property type="entry name" value="Adhesion_dom_fimbrial"/>
</dbReference>
<organism evidence="7">
    <name type="scientific">Salmonella enterica I</name>
    <dbReference type="NCBI Taxonomy" id="59201"/>
    <lineage>
        <taxon>Bacteria</taxon>
        <taxon>Pseudomonadati</taxon>
        <taxon>Pseudomonadota</taxon>
        <taxon>Gammaproteobacteria</taxon>
        <taxon>Enterobacterales</taxon>
        <taxon>Enterobacteriaceae</taxon>
        <taxon>Salmonella</taxon>
    </lineage>
</organism>
<evidence type="ECO:0000256" key="1">
    <source>
        <dbReference type="ARBA" id="ARBA00004561"/>
    </source>
</evidence>
<evidence type="ECO:0000259" key="6">
    <source>
        <dbReference type="Pfam" id="PF00419"/>
    </source>
</evidence>
<dbReference type="Proteomes" id="UP000839529">
    <property type="component" value="Unassembled WGS sequence"/>
</dbReference>